<feature type="coiled-coil region" evidence="6">
    <location>
        <begin position="463"/>
        <end position="497"/>
    </location>
</feature>
<dbReference type="GO" id="GO:0000150">
    <property type="term" value="F:DNA strand exchange activity"/>
    <property type="evidence" value="ECO:0007669"/>
    <property type="project" value="InterPro"/>
</dbReference>
<reference evidence="9 10" key="1">
    <citation type="submission" date="2019-10" db="EMBL/GenBank/DDBJ databases">
        <title>Rubrobacter sp nov SCSIO 52915 isolated from a deep-sea sediment in the South China Sea.</title>
        <authorList>
            <person name="Chen R.W."/>
        </authorList>
    </citation>
    <scope>NUCLEOTIDE SEQUENCE [LARGE SCALE GENOMIC DNA]</scope>
    <source>
        <strain evidence="9 10">SCSIO 52915</strain>
    </source>
</reference>
<evidence type="ECO:0000256" key="1">
    <source>
        <dbReference type="ARBA" id="ARBA00022908"/>
    </source>
</evidence>
<dbReference type="PROSITE" id="PS51737">
    <property type="entry name" value="RECOMBINASE_DNA_BIND"/>
    <property type="match status" value="1"/>
</dbReference>
<evidence type="ECO:0000313" key="9">
    <source>
        <dbReference type="EMBL" id="QIN79575.1"/>
    </source>
</evidence>
<sequence length="566" mass="63654">MRSWRRPAPWCRMLLMPRAVLYARVSTEEQKNGFSISDQLRTLRDHARREGLEVVEECVDDGYPGSDPDRPGLMRAMELAERGAIGAVVATKRDRLFRSRLYRLLMDRDLEEYGVSLVALNDTGNRIGDGVQDDFAEYEREQITQRTAAGRREKARQGKVIAGRLPDYGYRYGPSRDSYVVVEEEMRNVRRVISSVASGSSLHGVVSTLDAEGVPAPNAGKWQRTFARQAIYDDCYRPHAVGELEGMGVAPEVLARLDKDGLYGVWWYNRRGVRTVRVPTPTGHKKSRRVREKPREQWIAVPVPPSGLAAETVDAARRALADNEKSSKAARRDWELSGGVLRCPGCDRALVAVSARKKGAEGRPAREHHYYACTTRRQRGKDACSYSRTPNAEKTEAEVWAAVRGLLLDPARLRRMLEAHKRSRRRRSGGPEREAKRLAAVVAECDRKRAKDQEMFRADAMTLEELRASLAALSKAREDAEAALRDARARRLRADEEEAEGEALMRRYEGFAAGDLDALGGEARREVYNRLGVTVVAARTRDEPLRIVFGALGGEEVCHRDRTSTR</sequence>
<dbReference type="GO" id="GO:0003677">
    <property type="term" value="F:DNA binding"/>
    <property type="evidence" value="ECO:0007669"/>
    <property type="project" value="UniProtKB-KW"/>
</dbReference>
<dbReference type="PANTHER" id="PTHR30461">
    <property type="entry name" value="DNA-INVERTASE FROM LAMBDOID PROPHAGE"/>
    <property type="match status" value="1"/>
</dbReference>
<accession>A0A6G8PZF9</accession>
<dbReference type="Gene3D" id="3.90.1750.20">
    <property type="entry name" value="Putative Large Serine Recombinase, Chain B, Domain 2"/>
    <property type="match status" value="1"/>
</dbReference>
<evidence type="ECO:0000256" key="5">
    <source>
        <dbReference type="PROSITE-ProRule" id="PRU10137"/>
    </source>
</evidence>
<gene>
    <name evidence="9" type="ORF">GBA65_14795</name>
</gene>
<dbReference type="PROSITE" id="PS51736">
    <property type="entry name" value="RECOMBINASES_3"/>
    <property type="match status" value="1"/>
</dbReference>
<keyword evidence="3" id="KW-0233">DNA recombination</keyword>
<keyword evidence="6" id="KW-0175">Coiled coil</keyword>
<evidence type="ECO:0000259" key="8">
    <source>
        <dbReference type="PROSITE" id="PS51737"/>
    </source>
</evidence>
<dbReference type="GO" id="GO:0015074">
    <property type="term" value="P:DNA integration"/>
    <property type="evidence" value="ECO:0007669"/>
    <property type="project" value="UniProtKB-KW"/>
</dbReference>
<dbReference type="InterPro" id="IPR050639">
    <property type="entry name" value="SSR_resolvase"/>
</dbReference>
<dbReference type="InterPro" id="IPR006118">
    <property type="entry name" value="Recombinase_CS"/>
</dbReference>
<keyword evidence="2" id="KW-0238">DNA-binding</keyword>
<keyword evidence="10" id="KW-1185">Reference proteome</keyword>
<dbReference type="KEGG" id="rmar:GBA65_14795"/>
<evidence type="ECO:0008006" key="11">
    <source>
        <dbReference type="Google" id="ProtNLM"/>
    </source>
</evidence>
<evidence type="ECO:0000313" key="10">
    <source>
        <dbReference type="Proteomes" id="UP000502706"/>
    </source>
</evidence>
<evidence type="ECO:0000256" key="4">
    <source>
        <dbReference type="PIRSR" id="PIRSR606118-50"/>
    </source>
</evidence>
<dbReference type="InterPro" id="IPR036162">
    <property type="entry name" value="Resolvase-like_N_sf"/>
</dbReference>
<evidence type="ECO:0000256" key="6">
    <source>
        <dbReference type="SAM" id="Coils"/>
    </source>
</evidence>
<dbReference type="PANTHER" id="PTHR30461:SF23">
    <property type="entry name" value="DNA RECOMBINASE-RELATED"/>
    <property type="match status" value="1"/>
</dbReference>
<dbReference type="Pfam" id="PF07508">
    <property type="entry name" value="Recombinase"/>
    <property type="match status" value="1"/>
</dbReference>
<feature type="domain" description="Resolvase/invertase-type recombinase catalytic" evidence="7">
    <location>
        <begin position="18"/>
        <end position="166"/>
    </location>
</feature>
<dbReference type="Pfam" id="PF00239">
    <property type="entry name" value="Resolvase"/>
    <property type="match status" value="1"/>
</dbReference>
<evidence type="ECO:0000256" key="2">
    <source>
        <dbReference type="ARBA" id="ARBA00023125"/>
    </source>
</evidence>
<dbReference type="InterPro" id="IPR006119">
    <property type="entry name" value="Resolv_N"/>
</dbReference>
<organism evidence="9 10">
    <name type="scientific">Rubrobacter marinus</name>
    <dbReference type="NCBI Taxonomy" id="2653852"/>
    <lineage>
        <taxon>Bacteria</taxon>
        <taxon>Bacillati</taxon>
        <taxon>Actinomycetota</taxon>
        <taxon>Rubrobacteria</taxon>
        <taxon>Rubrobacterales</taxon>
        <taxon>Rubrobacteraceae</taxon>
        <taxon>Rubrobacter</taxon>
    </lineage>
</organism>
<name>A0A6G8PZF9_9ACTN</name>
<feature type="active site" description="O-(5'-phospho-DNA)-serine intermediate" evidence="4 5">
    <location>
        <position position="26"/>
    </location>
</feature>
<dbReference type="Gene3D" id="3.40.50.1390">
    <property type="entry name" value="Resolvase, N-terminal catalytic domain"/>
    <property type="match status" value="1"/>
</dbReference>
<dbReference type="InterPro" id="IPR011109">
    <property type="entry name" value="DNA_bind_recombinase_dom"/>
</dbReference>
<dbReference type="Proteomes" id="UP000502706">
    <property type="component" value="Chromosome"/>
</dbReference>
<dbReference type="SUPFAM" id="SSF53041">
    <property type="entry name" value="Resolvase-like"/>
    <property type="match status" value="1"/>
</dbReference>
<dbReference type="InterPro" id="IPR038109">
    <property type="entry name" value="DNA_bind_recomb_sf"/>
</dbReference>
<evidence type="ECO:0000259" key="7">
    <source>
        <dbReference type="PROSITE" id="PS51736"/>
    </source>
</evidence>
<protein>
    <recommendedName>
        <fullName evidence="11">Recombinase family protein</fullName>
    </recommendedName>
</protein>
<dbReference type="InterPro" id="IPR025827">
    <property type="entry name" value="Zn_ribbon_recom_dom"/>
</dbReference>
<proteinExistence type="predicted"/>
<evidence type="ECO:0000256" key="3">
    <source>
        <dbReference type="ARBA" id="ARBA00023172"/>
    </source>
</evidence>
<keyword evidence="1" id="KW-0229">DNA integration</keyword>
<feature type="domain" description="Recombinase" evidence="8">
    <location>
        <begin position="167"/>
        <end position="327"/>
    </location>
</feature>
<dbReference type="PROSITE" id="PS00397">
    <property type="entry name" value="RECOMBINASES_1"/>
    <property type="match status" value="1"/>
</dbReference>
<dbReference type="CDD" id="cd00338">
    <property type="entry name" value="Ser_Recombinase"/>
    <property type="match status" value="1"/>
</dbReference>
<dbReference type="SMART" id="SM00857">
    <property type="entry name" value="Resolvase"/>
    <property type="match status" value="1"/>
</dbReference>
<dbReference type="AlphaFoldDB" id="A0A6G8PZF9"/>
<dbReference type="Pfam" id="PF13408">
    <property type="entry name" value="Zn_ribbon_recom"/>
    <property type="match status" value="1"/>
</dbReference>
<dbReference type="EMBL" id="CP045121">
    <property type="protein sequence ID" value="QIN79575.1"/>
    <property type="molecule type" value="Genomic_DNA"/>
</dbReference>